<reference evidence="2" key="1">
    <citation type="submission" date="2022-04" db="EMBL/GenBank/DDBJ databases">
        <title>Hymenobacter sp. isolated from the air.</title>
        <authorList>
            <person name="Won M."/>
            <person name="Lee C.-M."/>
            <person name="Woen H.-Y."/>
            <person name="Kwon S.-W."/>
        </authorList>
    </citation>
    <scope>NUCLEOTIDE SEQUENCE</scope>
    <source>
        <strain evidence="2">5420S-77</strain>
        <plasmid evidence="2">unnamed4</plasmid>
    </source>
</reference>
<dbReference type="Proteomes" id="UP000830401">
    <property type="component" value="Plasmid unnamed4"/>
</dbReference>
<geneLocation type="plasmid" evidence="2 3">
    <name>unnamed4</name>
</geneLocation>
<keyword evidence="1" id="KW-1133">Transmembrane helix</keyword>
<evidence type="ECO:0000256" key="1">
    <source>
        <dbReference type="SAM" id="Phobius"/>
    </source>
</evidence>
<protein>
    <submittedName>
        <fullName evidence="2">Uncharacterized protein</fullName>
    </submittedName>
</protein>
<name>A0ABY4GEN8_9BACT</name>
<organism evidence="2 3">
    <name type="scientific">Hymenobacter volaticus</name>
    <dbReference type="NCBI Taxonomy" id="2932254"/>
    <lineage>
        <taxon>Bacteria</taxon>
        <taxon>Pseudomonadati</taxon>
        <taxon>Bacteroidota</taxon>
        <taxon>Cytophagia</taxon>
        <taxon>Cytophagales</taxon>
        <taxon>Hymenobacteraceae</taxon>
        <taxon>Hymenobacter</taxon>
    </lineage>
</organism>
<dbReference type="EMBL" id="CP095065">
    <property type="protein sequence ID" value="UOQ69375.1"/>
    <property type="molecule type" value="Genomic_DNA"/>
</dbReference>
<evidence type="ECO:0000313" key="3">
    <source>
        <dbReference type="Proteomes" id="UP000830401"/>
    </source>
</evidence>
<dbReference type="RefSeq" id="WP_245127125.1">
    <property type="nucleotide sequence ID" value="NZ_CP095065.1"/>
</dbReference>
<keyword evidence="1" id="KW-0472">Membrane</keyword>
<sequence length="97" mass="10625">MAQHKPLDWQHGKPRKPTIPGWLAVTWLCLRLQRPEIQQLYLARASVGLALVLLVRRLGQRRWVRAGALALLLATDGLALCGSVPLMASLGMAPGPN</sequence>
<gene>
    <name evidence="2" type="ORF">MUN86_27165</name>
</gene>
<evidence type="ECO:0000313" key="2">
    <source>
        <dbReference type="EMBL" id="UOQ69375.1"/>
    </source>
</evidence>
<accession>A0ABY4GEN8</accession>
<proteinExistence type="predicted"/>
<keyword evidence="2" id="KW-0614">Plasmid</keyword>
<keyword evidence="1" id="KW-0812">Transmembrane</keyword>
<keyword evidence="3" id="KW-1185">Reference proteome</keyword>
<feature type="transmembrane region" description="Helical" evidence="1">
    <location>
        <begin position="67"/>
        <end position="88"/>
    </location>
</feature>